<dbReference type="Proteomes" id="UP000014760">
    <property type="component" value="Unassembled WGS sequence"/>
</dbReference>
<feature type="compositionally biased region" description="Low complexity" evidence="1">
    <location>
        <begin position="90"/>
        <end position="100"/>
    </location>
</feature>
<feature type="region of interest" description="Disordered" evidence="1">
    <location>
        <begin position="61"/>
        <end position="100"/>
    </location>
</feature>
<keyword evidence="2" id="KW-0472">Membrane</keyword>
<proteinExistence type="predicted"/>
<name>X1ZH79_CAPTE</name>
<organism evidence="3 4">
    <name type="scientific">Capitella teleta</name>
    <name type="common">Polychaete worm</name>
    <dbReference type="NCBI Taxonomy" id="283909"/>
    <lineage>
        <taxon>Eukaryota</taxon>
        <taxon>Metazoa</taxon>
        <taxon>Spiralia</taxon>
        <taxon>Lophotrochozoa</taxon>
        <taxon>Annelida</taxon>
        <taxon>Polychaeta</taxon>
        <taxon>Sedentaria</taxon>
        <taxon>Scolecida</taxon>
        <taxon>Capitellidae</taxon>
        <taxon>Capitella</taxon>
    </lineage>
</organism>
<feature type="transmembrane region" description="Helical" evidence="2">
    <location>
        <begin position="37"/>
        <end position="57"/>
    </location>
</feature>
<dbReference type="EMBL" id="AMQN01000428">
    <property type="status" value="NOT_ANNOTATED_CDS"/>
    <property type="molecule type" value="Genomic_DNA"/>
</dbReference>
<keyword evidence="4" id="KW-1185">Reference proteome</keyword>
<keyword evidence="2" id="KW-0812">Transmembrane</keyword>
<evidence type="ECO:0000256" key="1">
    <source>
        <dbReference type="SAM" id="MobiDB-lite"/>
    </source>
</evidence>
<reference evidence="4" key="1">
    <citation type="submission" date="2012-12" db="EMBL/GenBank/DDBJ databases">
        <authorList>
            <person name="Hellsten U."/>
            <person name="Grimwood J."/>
            <person name="Chapman J.A."/>
            <person name="Shapiro H."/>
            <person name="Aerts A."/>
            <person name="Otillar R.P."/>
            <person name="Terry A.Y."/>
            <person name="Boore J.L."/>
            <person name="Simakov O."/>
            <person name="Marletaz F."/>
            <person name="Cho S.-J."/>
            <person name="Edsinger-Gonzales E."/>
            <person name="Havlak P."/>
            <person name="Kuo D.-H."/>
            <person name="Larsson T."/>
            <person name="Lv J."/>
            <person name="Arendt D."/>
            <person name="Savage R."/>
            <person name="Osoegawa K."/>
            <person name="de Jong P."/>
            <person name="Lindberg D.R."/>
            <person name="Seaver E.C."/>
            <person name="Weisblat D.A."/>
            <person name="Putnam N.H."/>
            <person name="Grigoriev I.V."/>
            <person name="Rokhsar D.S."/>
        </authorList>
    </citation>
    <scope>NUCLEOTIDE SEQUENCE</scope>
    <source>
        <strain evidence="4">I ESC-2004</strain>
    </source>
</reference>
<evidence type="ECO:0000256" key="2">
    <source>
        <dbReference type="SAM" id="Phobius"/>
    </source>
</evidence>
<protein>
    <submittedName>
        <fullName evidence="3">Uncharacterized protein</fullName>
    </submittedName>
</protein>
<evidence type="ECO:0000313" key="4">
    <source>
        <dbReference type="Proteomes" id="UP000014760"/>
    </source>
</evidence>
<reference evidence="3" key="3">
    <citation type="submission" date="2015-06" db="UniProtKB">
        <authorList>
            <consortium name="EnsemblMetazoa"/>
        </authorList>
    </citation>
    <scope>IDENTIFICATION</scope>
</reference>
<dbReference type="AlphaFoldDB" id="X1ZH79"/>
<evidence type="ECO:0000313" key="3">
    <source>
        <dbReference type="EnsemblMetazoa" id="CapteP184900"/>
    </source>
</evidence>
<dbReference type="HOGENOM" id="CLU_1877401_0_0_1"/>
<dbReference type="EnsemblMetazoa" id="CapteT184900">
    <property type="protein sequence ID" value="CapteP184900"/>
    <property type="gene ID" value="CapteG184900"/>
</dbReference>
<sequence length="136" mass="14969">MPSTPAFERTSSATPTFTYGDYESGSWIDNLTSRSTFLVILIIFMLFTFVAVINAICKKKNQRSGLTGAGQAERTTSSDEVFVTEGSRELSQSSSDTTLDLPPSYFDVMNSLKTYPATKTDDFNCKEYIPEPATDG</sequence>
<accession>X1ZH79</accession>
<reference evidence="4" key="2">
    <citation type="journal article" date="2013" name="Nature">
        <title>Insights into bilaterian evolution from three spiralian genomes.</title>
        <authorList>
            <person name="Simakov O."/>
            <person name="Marletaz F."/>
            <person name="Cho S.J."/>
            <person name="Edsinger-Gonzales E."/>
            <person name="Havlak P."/>
            <person name="Hellsten U."/>
            <person name="Kuo D.H."/>
            <person name="Larsson T."/>
            <person name="Lv J."/>
            <person name="Arendt D."/>
            <person name="Savage R."/>
            <person name="Osoegawa K."/>
            <person name="de Jong P."/>
            <person name="Grimwood J."/>
            <person name="Chapman J.A."/>
            <person name="Shapiro H."/>
            <person name="Aerts A."/>
            <person name="Otillar R.P."/>
            <person name="Terry A.Y."/>
            <person name="Boore J.L."/>
            <person name="Grigoriev I.V."/>
            <person name="Lindberg D.R."/>
            <person name="Seaver E.C."/>
            <person name="Weisblat D.A."/>
            <person name="Putnam N.H."/>
            <person name="Rokhsar D.S."/>
        </authorList>
    </citation>
    <scope>NUCLEOTIDE SEQUENCE</scope>
    <source>
        <strain evidence="4">I ESC-2004</strain>
    </source>
</reference>
<keyword evidence="2" id="KW-1133">Transmembrane helix</keyword>